<evidence type="ECO:0000313" key="2">
    <source>
        <dbReference type="EMBL" id="MFC6883523.1"/>
    </source>
</evidence>
<dbReference type="InterPro" id="IPR021944">
    <property type="entry name" value="DUF3560"/>
</dbReference>
<protein>
    <submittedName>
        <fullName evidence="2">DUF3560 domain-containing protein</fullName>
    </submittedName>
</protein>
<sequence>MTIEIVHTRAEGTLVYGTHKGDGTAIILGARNRGGCGFRWSRNLGLWYLPHSRDKSARMSVINETQQRLERAEYRVAVKIDNDERRSFADAEAERSQLAEDRADRYAGYGSTAAARSTAAHERSNAAVDGIPAGQPILVGHYSERRHRRAIERSHAAMRRSIEEAGKAEYWADRAAGAAKRQTRRESVPTTLRRIDELEAQRRRHERDLRDARTPEHRTEINRRIADVDEQLDYWREHVKKAQEKGVKVWGPEDFAKGDFAQYRRGTWYEVVRVNKKSLTIPALIAGATRRVLTVEQCGLSWTDRLSYSDITGKATRDEIEQILSESSQT</sequence>
<organism evidence="2 3">
    <name type="scientific">Actinomadura yumaensis</name>
    <dbReference type="NCBI Taxonomy" id="111807"/>
    <lineage>
        <taxon>Bacteria</taxon>
        <taxon>Bacillati</taxon>
        <taxon>Actinomycetota</taxon>
        <taxon>Actinomycetes</taxon>
        <taxon>Streptosporangiales</taxon>
        <taxon>Thermomonosporaceae</taxon>
        <taxon>Actinomadura</taxon>
    </lineage>
</organism>
<reference evidence="3" key="1">
    <citation type="journal article" date="2019" name="Int. J. Syst. Evol. Microbiol.">
        <title>The Global Catalogue of Microorganisms (GCM) 10K type strain sequencing project: providing services to taxonomists for standard genome sequencing and annotation.</title>
        <authorList>
            <consortium name="The Broad Institute Genomics Platform"/>
            <consortium name="The Broad Institute Genome Sequencing Center for Infectious Disease"/>
            <person name="Wu L."/>
            <person name="Ma J."/>
        </authorList>
    </citation>
    <scope>NUCLEOTIDE SEQUENCE [LARGE SCALE GENOMIC DNA]</scope>
    <source>
        <strain evidence="3">JCM 3369</strain>
    </source>
</reference>
<keyword evidence="1" id="KW-0175">Coiled coil</keyword>
<evidence type="ECO:0000256" key="1">
    <source>
        <dbReference type="SAM" id="Coils"/>
    </source>
</evidence>
<feature type="coiled-coil region" evidence="1">
    <location>
        <begin position="188"/>
        <end position="245"/>
    </location>
</feature>
<dbReference type="EMBL" id="JBHSXS010000019">
    <property type="protein sequence ID" value="MFC6883523.1"/>
    <property type="molecule type" value="Genomic_DNA"/>
</dbReference>
<accession>A0ABW2CSD1</accession>
<evidence type="ECO:0000313" key="3">
    <source>
        <dbReference type="Proteomes" id="UP001596380"/>
    </source>
</evidence>
<name>A0ABW2CSD1_9ACTN</name>
<dbReference type="Pfam" id="PF12083">
    <property type="entry name" value="DUF3560"/>
    <property type="match status" value="1"/>
</dbReference>
<dbReference type="RefSeq" id="WP_378050119.1">
    <property type="nucleotide sequence ID" value="NZ_JBHSXE010000002.1"/>
</dbReference>
<comment type="caution">
    <text evidence="2">The sequence shown here is derived from an EMBL/GenBank/DDBJ whole genome shotgun (WGS) entry which is preliminary data.</text>
</comment>
<keyword evidence="3" id="KW-1185">Reference proteome</keyword>
<dbReference type="Proteomes" id="UP001596380">
    <property type="component" value="Unassembled WGS sequence"/>
</dbReference>
<proteinExistence type="predicted"/>
<gene>
    <name evidence="2" type="ORF">ACFQKB_27445</name>
</gene>